<keyword evidence="3" id="KW-1185">Reference proteome</keyword>
<dbReference type="STRING" id="1513896.SAMN05660841_01734"/>
<dbReference type="AlphaFoldDB" id="A0A1T5D1X7"/>
<dbReference type="OrthoDB" id="1266846at2"/>
<gene>
    <name evidence="2" type="ORF">SAMN05660841_01734</name>
</gene>
<sequence>MRRVNEDNMANYLAHDCREIEEEIVLLSKKHNIAGVLQAVVNFLRTLLLNNRLTDACMHIQFLGQVYQKGNKYVRYLIENLVVRAFESFRRQCDQQQWEQLYGRIPYQLQGVYQQQVIENQIQKSRL</sequence>
<name>A0A1T5D1X7_9SPHI</name>
<dbReference type="Pfam" id="PF24722">
    <property type="entry name" value="DUF7674"/>
    <property type="match status" value="1"/>
</dbReference>
<proteinExistence type="predicted"/>
<feature type="domain" description="DUF7674" evidence="1">
    <location>
        <begin position="11"/>
        <end position="117"/>
    </location>
</feature>
<evidence type="ECO:0000259" key="1">
    <source>
        <dbReference type="Pfam" id="PF24722"/>
    </source>
</evidence>
<organism evidence="2 3">
    <name type="scientific">Sphingobacterium nematocida</name>
    <dbReference type="NCBI Taxonomy" id="1513896"/>
    <lineage>
        <taxon>Bacteria</taxon>
        <taxon>Pseudomonadati</taxon>
        <taxon>Bacteroidota</taxon>
        <taxon>Sphingobacteriia</taxon>
        <taxon>Sphingobacteriales</taxon>
        <taxon>Sphingobacteriaceae</taxon>
        <taxon>Sphingobacterium</taxon>
    </lineage>
</organism>
<dbReference type="RefSeq" id="WP_079642680.1">
    <property type="nucleotide sequence ID" value="NZ_FUZF01000005.1"/>
</dbReference>
<protein>
    <recommendedName>
        <fullName evidence="1">DUF7674 domain-containing protein</fullName>
    </recommendedName>
</protein>
<evidence type="ECO:0000313" key="3">
    <source>
        <dbReference type="Proteomes" id="UP000190150"/>
    </source>
</evidence>
<dbReference type="EMBL" id="FUZF01000005">
    <property type="protein sequence ID" value="SKB65692.1"/>
    <property type="molecule type" value="Genomic_DNA"/>
</dbReference>
<dbReference type="Proteomes" id="UP000190150">
    <property type="component" value="Unassembled WGS sequence"/>
</dbReference>
<accession>A0A1T5D1X7</accession>
<evidence type="ECO:0000313" key="2">
    <source>
        <dbReference type="EMBL" id="SKB65692.1"/>
    </source>
</evidence>
<reference evidence="3" key="1">
    <citation type="submission" date="2017-02" db="EMBL/GenBank/DDBJ databases">
        <authorList>
            <person name="Varghese N."/>
            <person name="Submissions S."/>
        </authorList>
    </citation>
    <scope>NUCLEOTIDE SEQUENCE [LARGE SCALE GENOMIC DNA]</scope>
    <source>
        <strain evidence="3">DSM 24091</strain>
    </source>
</reference>
<dbReference type="InterPro" id="IPR056091">
    <property type="entry name" value="DUF7674"/>
</dbReference>